<dbReference type="InterPro" id="IPR012677">
    <property type="entry name" value="Nucleotide-bd_a/b_plait_sf"/>
</dbReference>
<dbReference type="AlphaFoldDB" id="A0A8H7P075"/>
<feature type="compositionally biased region" description="Low complexity" evidence="10">
    <location>
        <begin position="406"/>
        <end position="417"/>
    </location>
</feature>
<evidence type="ECO:0000256" key="2">
    <source>
        <dbReference type="ARBA" id="ARBA00008807"/>
    </source>
</evidence>
<evidence type="ECO:0000256" key="4">
    <source>
        <dbReference type="ARBA" id="ARBA00022692"/>
    </source>
</evidence>
<keyword evidence="7 11" id="KW-1133">Transmembrane helix</keyword>
<evidence type="ECO:0000256" key="3">
    <source>
        <dbReference type="ARBA" id="ARBA00022448"/>
    </source>
</evidence>
<feature type="compositionally biased region" description="Low complexity" evidence="10">
    <location>
        <begin position="456"/>
        <end position="472"/>
    </location>
</feature>
<evidence type="ECO:0000259" key="12">
    <source>
        <dbReference type="PROSITE" id="PS50102"/>
    </source>
</evidence>
<feature type="transmembrane region" description="Helical" evidence="11">
    <location>
        <begin position="214"/>
        <end position="234"/>
    </location>
</feature>
<evidence type="ECO:0000256" key="1">
    <source>
        <dbReference type="ARBA" id="ARBA00004141"/>
    </source>
</evidence>
<dbReference type="SUPFAM" id="SSF54928">
    <property type="entry name" value="RNA-binding domain, RBD"/>
    <property type="match status" value="2"/>
</dbReference>
<sequence>MVFAAIFFWEWIPQYPFPLLTAFSIICLADNGRHPFVRNLFGAGSSNEGIGLFSFSTSWTLITQGSPLVWPLQTLGMAIGYLVLTLTYYHNVFNGRDLVWMSSALFGTDGGTYNQSAILTPSNQLDPEKLAEVGLPRFTTTYAISQMCYNFSLGAAIVHVLLWYWGDLKKGVFGAFGEVKFLRGGQEIDDPHYKGGVLCTSLTAMKVYKEVPQWWYLTLFVISLAVGIGCSYSAHTVLIPWWSVILFTAISFFLAIVLGFIMATTGFSLSIKYAIQILAAFVHPGNPVYHGLPDIVHAARSCVVIGFAAQWWARKHRPAWFKKYNYLTSAALDGGSQVIMFILVGQPRESVRGQVQVGTIAPIVYSEFRINPACAQIFLSRALGLQRDATTQPTGGERATRPEPSSPQRLSPASSSPHLEKHSISQANSSLSLSTTPPSPSTDSNSYASPRILLTPSESSSPSIMVSPSAPSADERTQPPPSILSATAPKFQSRLFDAPIDIRTLVSDTPPPGRDQSISALVTGLQSVHLSTPSSTTPAQLSSTAKNHSDVQPTAPDQHAADLCTPNVYINGLPPNFPEADLYKMTCDFGAVVSVRTFTRHVCDRPSFETVDAAERCIETLRKYRNLHPSFAKQIHKIPGTVYSTSSFEPPTNDSVDGQSGNSFKARMEQLKDTSSTNLYMEGLPLSTDERALSALVEPYRIMSSRFFRTRLNNPPRLIAFVRLESRVAAEKIIERLHGRHIRGWQEDGCRISVRFADTSEQRDLRRMERITREGDQSPARITIAQAALLNLKGTQLGPTPSGSPDINYLPIGLPAKSPYIINGLGGGNVGGAFSPLARASPSLSYSDHINPLLNSMQDLTLKPGGQHFEDFNDRAAQYLGQDLRMNQLALQDELLALQAAQAQLQSGRGSDVNNMSGRADNGFTHIERLLLQAHAERQQAQELLLEAERERDLRNLLLSQQYDFGNASHLGDVEDDTHRRLLNILSPTSENDFHSGLSTSQGLQVPKGYSYELNAHGAAGGLGTAPAADYRSHSSPSFSQQPSAIRQERQRNQTHASHARAETDAPAQALHTRSTTLPLQYLSSRGGSRHFLNTPSQNFSPSTLNSSIIDTRSTSINNTTFNLDDSIDYVSNSNNSARTDSILRNNLGQKNVSFSDAKGHAVSRPELATANYTFMMTGSALSSGRAGGASQSGINGKRTLQDVQTDEDDSLVSPALTYSPHTTASISPATPYSGFFPPAEGFDGSYVVEGRLSGVVEKQKMRANQ</sequence>
<keyword evidence="4 11" id="KW-0812">Transmembrane</keyword>
<dbReference type="EMBL" id="JADOXO010000148">
    <property type="protein sequence ID" value="KAF9811634.1"/>
    <property type="molecule type" value="Genomic_DNA"/>
</dbReference>
<keyword evidence="3" id="KW-0813">Transport</keyword>
<evidence type="ECO:0000256" key="6">
    <source>
        <dbReference type="ARBA" id="ARBA00022927"/>
    </source>
</evidence>
<evidence type="ECO:0000256" key="5">
    <source>
        <dbReference type="ARBA" id="ARBA00022856"/>
    </source>
</evidence>
<dbReference type="InterPro" id="IPR000504">
    <property type="entry name" value="RRM_dom"/>
</dbReference>
<evidence type="ECO:0000313" key="14">
    <source>
        <dbReference type="Proteomes" id="UP000639403"/>
    </source>
</evidence>
<dbReference type="GO" id="GO:0035673">
    <property type="term" value="F:oligopeptide transmembrane transporter activity"/>
    <property type="evidence" value="ECO:0007669"/>
    <property type="project" value="InterPro"/>
</dbReference>
<feature type="domain" description="RRM" evidence="12">
    <location>
        <begin position="677"/>
        <end position="759"/>
    </location>
</feature>
<dbReference type="Gene3D" id="3.30.70.330">
    <property type="match status" value="2"/>
</dbReference>
<dbReference type="GO" id="GO:0015031">
    <property type="term" value="P:protein transport"/>
    <property type="evidence" value="ECO:0007669"/>
    <property type="project" value="UniProtKB-KW"/>
</dbReference>
<dbReference type="SMART" id="SM00360">
    <property type="entry name" value="RRM"/>
    <property type="match status" value="2"/>
</dbReference>
<dbReference type="InterPro" id="IPR004648">
    <property type="entry name" value="Oligpept_transpt"/>
</dbReference>
<evidence type="ECO:0000256" key="8">
    <source>
        <dbReference type="ARBA" id="ARBA00023136"/>
    </source>
</evidence>
<dbReference type="GO" id="GO:0016020">
    <property type="term" value="C:membrane"/>
    <property type="evidence" value="ECO:0007669"/>
    <property type="project" value="UniProtKB-SubCell"/>
</dbReference>
<feature type="region of interest" description="Disordered" evidence="10">
    <location>
        <begin position="530"/>
        <end position="559"/>
    </location>
</feature>
<evidence type="ECO:0000256" key="11">
    <source>
        <dbReference type="SAM" id="Phobius"/>
    </source>
</evidence>
<dbReference type="PANTHER" id="PTHR22601">
    <property type="entry name" value="ISP4 LIKE PROTEIN"/>
    <property type="match status" value="1"/>
</dbReference>
<comment type="caution">
    <text evidence="13">The sequence shown here is derived from an EMBL/GenBank/DDBJ whole genome shotgun (WGS) entry which is preliminary data.</text>
</comment>
<gene>
    <name evidence="13" type="ORF">IEO21_06513</name>
</gene>
<organism evidence="13 14">
    <name type="scientific">Rhodonia placenta</name>
    <dbReference type="NCBI Taxonomy" id="104341"/>
    <lineage>
        <taxon>Eukaryota</taxon>
        <taxon>Fungi</taxon>
        <taxon>Dikarya</taxon>
        <taxon>Basidiomycota</taxon>
        <taxon>Agaricomycotina</taxon>
        <taxon>Agaricomycetes</taxon>
        <taxon>Polyporales</taxon>
        <taxon>Adustoporiaceae</taxon>
        <taxon>Rhodonia</taxon>
    </lineage>
</organism>
<comment type="subcellular location">
    <subcellularLocation>
        <location evidence="1">Membrane</location>
        <topology evidence="1">Multi-pass membrane protein</topology>
    </subcellularLocation>
</comment>
<feature type="compositionally biased region" description="Polar residues" evidence="10">
    <location>
        <begin position="530"/>
        <end position="552"/>
    </location>
</feature>
<feature type="region of interest" description="Disordered" evidence="10">
    <location>
        <begin position="1025"/>
        <end position="1074"/>
    </location>
</feature>
<dbReference type="PROSITE" id="PS50102">
    <property type="entry name" value="RRM"/>
    <property type="match status" value="1"/>
</dbReference>
<feature type="transmembrane region" description="Helical" evidence="11">
    <location>
        <begin position="147"/>
        <end position="166"/>
    </location>
</feature>
<evidence type="ECO:0000313" key="13">
    <source>
        <dbReference type="EMBL" id="KAF9811634.1"/>
    </source>
</evidence>
<keyword evidence="5" id="KW-0571">Peptide transport</keyword>
<keyword evidence="8 11" id="KW-0472">Membrane</keyword>
<dbReference type="InterPro" id="IPR004813">
    <property type="entry name" value="OPT"/>
</dbReference>
<evidence type="ECO:0000256" key="10">
    <source>
        <dbReference type="SAM" id="MobiDB-lite"/>
    </source>
</evidence>
<feature type="transmembrane region" description="Helical" evidence="11">
    <location>
        <begin position="68"/>
        <end position="89"/>
    </location>
</feature>
<feature type="compositionally biased region" description="Low complexity" evidence="10">
    <location>
        <begin position="429"/>
        <end position="446"/>
    </location>
</feature>
<reference evidence="13" key="2">
    <citation type="journal article" name="Front. Microbiol.">
        <title>Degradative Capacity of Two Strains of Rhodonia placenta: From Phenotype to Genotype.</title>
        <authorList>
            <person name="Kolle M."/>
            <person name="Horta M.A.C."/>
            <person name="Nowrousian M."/>
            <person name="Ohm R.A."/>
            <person name="Benz J.P."/>
            <person name="Pilgard A."/>
        </authorList>
    </citation>
    <scope>NUCLEOTIDE SEQUENCE</scope>
    <source>
        <strain evidence="13">FPRL280</strain>
    </source>
</reference>
<evidence type="ECO:0000256" key="9">
    <source>
        <dbReference type="PROSITE-ProRule" id="PRU00176"/>
    </source>
</evidence>
<feature type="region of interest" description="Disordered" evidence="10">
    <location>
        <begin position="389"/>
        <end position="488"/>
    </location>
</feature>
<comment type="similarity">
    <text evidence="2">Belongs to the oligopeptide OPT transporter family.</text>
</comment>
<evidence type="ECO:0000256" key="7">
    <source>
        <dbReference type="ARBA" id="ARBA00022989"/>
    </source>
</evidence>
<name>A0A8H7P075_9APHY</name>
<dbReference type="GO" id="GO:0003723">
    <property type="term" value="F:RNA binding"/>
    <property type="evidence" value="ECO:0007669"/>
    <property type="project" value="UniProtKB-UniRule"/>
</dbReference>
<feature type="transmembrane region" description="Helical" evidence="11">
    <location>
        <begin position="6"/>
        <end position="28"/>
    </location>
</feature>
<feature type="compositionally biased region" description="Low complexity" evidence="10">
    <location>
        <begin position="1025"/>
        <end position="1044"/>
    </location>
</feature>
<dbReference type="Pfam" id="PF03169">
    <property type="entry name" value="OPT"/>
    <property type="match status" value="2"/>
</dbReference>
<dbReference type="Proteomes" id="UP000639403">
    <property type="component" value="Unassembled WGS sequence"/>
</dbReference>
<dbReference type="InterPro" id="IPR035979">
    <property type="entry name" value="RBD_domain_sf"/>
</dbReference>
<feature type="transmembrane region" description="Helical" evidence="11">
    <location>
        <begin position="241"/>
        <end position="263"/>
    </location>
</feature>
<keyword evidence="6" id="KW-0653">Protein transport</keyword>
<dbReference type="Pfam" id="PF00076">
    <property type="entry name" value="RRM_1"/>
    <property type="match status" value="1"/>
</dbReference>
<protein>
    <recommendedName>
        <fullName evidence="12">RRM domain-containing protein</fullName>
    </recommendedName>
</protein>
<reference evidence="13" key="1">
    <citation type="submission" date="2020-11" db="EMBL/GenBank/DDBJ databases">
        <authorList>
            <person name="Koelle M."/>
            <person name="Horta M.A.C."/>
            <person name="Nowrousian M."/>
            <person name="Ohm R.A."/>
            <person name="Benz P."/>
            <person name="Pilgard A."/>
        </authorList>
    </citation>
    <scope>NUCLEOTIDE SEQUENCE</scope>
    <source>
        <strain evidence="13">FPRL280</strain>
    </source>
</reference>
<keyword evidence="9" id="KW-0694">RNA-binding</keyword>
<proteinExistence type="inferred from homology"/>
<accession>A0A8H7P075</accession>